<evidence type="ECO:0000256" key="4">
    <source>
        <dbReference type="ARBA" id="ARBA00022833"/>
    </source>
</evidence>
<dbReference type="EMBL" id="LXQA010002153">
    <property type="protein sequence ID" value="MCH81320.1"/>
    <property type="molecule type" value="Genomic_DNA"/>
</dbReference>
<organism evidence="6 7">
    <name type="scientific">Trifolium medium</name>
    <dbReference type="NCBI Taxonomy" id="97028"/>
    <lineage>
        <taxon>Eukaryota</taxon>
        <taxon>Viridiplantae</taxon>
        <taxon>Streptophyta</taxon>
        <taxon>Embryophyta</taxon>
        <taxon>Tracheophyta</taxon>
        <taxon>Spermatophyta</taxon>
        <taxon>Magnoliopsida</taxon>
        <taxon>eudicotyledons</taxon>
        <taxon>Gunneridae</taxon>
        <taxon>Pentapetalae</taxon>
        <taxon>rosids</taxon>
        <taxon>fabids</taxon>
        <taxon>Fabales</taxon>
        <taxon>Fabaceae</taxon>
        <taxon>Papilionoideae</taxon>
        <taxon>50 kb inversion clade</taxon>
        <taxon>NPAAA clade</taxon>
        <taxon>Hologalegina</taxon>
        <taxon>IRL clade</taxon>
        <taxon>Trifolieae</taxon>
        <taxon>Trifolium</taxon>
    </lineage>
</organism>
<dbReference type="InterPro" id="IPR012337">
    <property type="entry name" value="RNaseH-like_sf"/>
</dbReference>
<gene>
    <name evidence="6" type="ORF">A2U01_0002105</name>
</gene>
<dbReference type="GO" id="GO:0005634">
    <property type="term" value="C:nucleus"/>
    <property type="evidence" value="ECO:0007669"/>
    <property type="project" value="UniProtKB-SubCell"/>
</dbReference>
<proteinExistence type="predicted"/>
<keyword evidence="3" id="KW-0863">Zinc-finger</keyword>
<keyword evidence="7" id="KW-1185">Reference proteome</keyword>
<sequence length="286" mass="33018">MSHLNQHIPVCPLVMKSRIAKNFELKALDHNMVRELMTQMIIKHYLPFRFVEWDQFRAFAKFVSHNEAQVYSKDDVVADVMKVYLLEKDKLKKQLAAIESRVCLSFRCWTSSASSRRFVSLTAHYMDDRWNLIAKLLNFCRLDSPHDNFELSRKVFGFLQDWGIEKNIFSITVGNASTKDDDLQNLKHQLCSLESLLSNGDYFYFKCCAGVLDSMVQESLKVVSDVLDKIRKSVKYVSVLNSRLKQFYQCVEEVGGGDDSDGLHLDVSVTVHLVKSGKEERKFVHS</sequence>
<comment type="subcellular location">
    <subcellularLocation>
        <location evidence="1">Nucleus</location>
    </subcellularLocation>
</comment>
<keyword evidence="5" id="KW-0539">Nucleus</keyword>
<evidence type="ECO:0000256" key="1">
    <source>
        <dbReference type="ARBA" id="ARBA00004123"/>
    </source>
</evidence>
<reference evidence="6 7" key="1">
    <citation type="journal article" date="2018" name="Front. Plant Sci.">
        <title>Red Clover (Trifolium pratense) and Zigzag Clover (T. medium) - A Picture of Genomic Similarities and Differences.</title>
        <authorList>
            <person name="Dluhosova J."/>
            <person name="Istvanek J."/>
            <person name="Nedelnik J."/>
            <person name="Repkova J."/>
        </authorList>
    </citation>
    <scope>NUCLEOTIDE SEQUENCE [LARGE SCALE GENOMIC DNA]</scope>
    <source>
        <strain evidence="7">cv. 10/8</strain>
        <tissue evidence="6">Leaf</tissue>
    </source>
</reference>
<dbReference type="InterPro" id="IPR052035">
    <property type="entry name" value="ZnF_BED_domain_contain"/>
</dbReference>
<name>A0A392M200_9FABA</name>
<keyword evidence="2" id="KW-0479">Metal-binding</keyword>
<dbReference type="PANTHER" id="PTHR46481:SF10">
    <property type="entry name" value="ZINC FINGER BED DOMAIN-CONTAINING PROTEIN 39"/>
    <property type="match status" value="1"/>
</dbReference>
<dbReference type="AlphaFoldDB" id="A0A392M200"/>
<dbReference type="GO" id="GO:0008270">
    <property type="term" value="F:zinc ion binding"/>
    <property type="evidence" value="ECO:0007669"/>
    <property type="project" value="UniProtKB-KW"/>
</dbReference>
<dbReference type="Proteomes" id="UP000265520">
    <property type="component" value="Unassembled WGS sequence"/>
</dbReference>
<accession>A0A392M200</accession>
<evidence type="ECO:0000256" key="5">
    <source>
        <dbReference type="ARBA" id="ARBA00023242"/>
    </source>
</evidence>
<evidence type="ECO:0000313" key="7">
    <source>
        <dbReference type="Proteomes" id="UP000265520"/>
    </source>
</evidence>
<dbReference type="PANTHER" id="PTHR46481">
    <property type="entry name" value="ZINC FINGER BED DOMAIN-CONTAINING PROTEIN 4"/>
    <property type="match status" value="1"/>
</dbReference>
<protein>
    <submittedName>
        <fullName evidence="6">Zinc finger BED domain-containing protein RICESLEEPER</fullName>
    </submittedName>
</protein>
<dbReference type="SUPFAM" id="SSF53098">
    <property type="entry name" value="Ribonuclease H-like"/>
    <property type="match status" value="1"/>
</dbReference>
<evidence type="ECO:0000313" key="6">
    <source>
        <dbReference type="EMBL" id="MCH81320.1"/>
    </source>
</evidence>
<comment type="caution">
    <text evidence="6">The sequence shown here is derived from an EMBL/GenBank/DDBJ whole genome shotgun (WGS) entry which is preliminary data.</text>
</comment>
<keyword evidence="4" id="KW-0862">Zinc</keyword>
<evidence type="ECO:0000256" key="2">
    <source>
        <dbReference type="ARBA" id="ARBA00022723"/>
    </source>
</evidence>
<evidence type="ECO:0000256" key="3">
    <source>
        <dbReference type="ARBA" id="ARBA00022771"/>
    </source>
</evidence>